<evidence type="ECO:0000259" key="2">
    <source>
        <dbReference type="Pfam" id="PF13399"/>
    </source>
</evidence>
<evidence type="ECO:0000256" key="1">
    <source>
        <dbReference type="SAM" id="Phobius"/>
    </source>
</evidence>
<organism evidence="3 4">
    <name type="scientific">Candidatus Wolfebacteria bacterium RIFOXYD1_FULL_48_65</name>
    <dbReference type="NCBI Taxonomy" id="1802561"/>
    <lineage>
        <taxon>Bacteria</taxon>
        <taxon>Candidatus Wolfeibacteriota</taxon>
    </lineage>
</organism>
<feature type="domain" description="LytR/CpsA/Psr regulator C-terminal" evidence="2">
    <location>
        <begin position="115"/>
        <end position="162"/>
    </location>
</feature>
<proteinExistence type="predicted"/>
<gene>
    <name evidence="3" type="ORF">A2610_00490</name>
</gene>
<dbReference type="Proteomes" id="UP000179057">
    <property type="component" value="Unassembled WGS sequence"/>
</dbReference>
<accession>A0A1F8DYW9</accession>
<protein>
    <recommendedName>
        <fullName evidence="2">LytR/CpsA/Psr regulator C-terminal domain-containing protein</fullName>
    </recommendedName>
</protein>
<comment type="caution">
    <text evidence="3">The sequence shown here is derived from an EMBL/GenBank/DDBJ whole genome shotgun (WGS) entry which is preliminary data.</text>
</comment>
<keyword evidence="1" id="KW-0812">Transmembrane</keyword>
<name>A0A1F8DYW9_9BACT</name>
<reference evidence="3 4" key="1">
    <citation type="journal article" date="2016" name="Nat. Commun.">
        <title>Thousands of microbial genomes shed light on interconnected biogeochemical processes in an aquifer system.</title>
        <authorList>
            <person name="Anantharaman K."/>
            <person name="Brown C.T."/>
            <person name="Hug L.A."/>
            <person name="Sharon I."/>
            <person name="Castelle C.J."/>
            <person name="Probst A.J."/>
            <person name="Thomas B.C."/>
            <person name="Singh A."/>
            <person name="Wilkins M.J."/>
            <person name="Karaoz U."/>
            <person name="Brodie E.L."/>
            <person name="Williams K.H."/>
            <person name="Hubbard S.S."/>
            <person name="Banfield J.F."/>
        </authorList>
    </citation>
    <scope>NUCLEOTIDE SEQUENCE [LARGE SCALE GENOMIC DNA]</scope>
</reference>
<keyword evidence="1" id="KW-1133">Transmembrane helix</keyword>
<dbReference type="InterPro" id="IPR027381">
    <property type="entry name" value="LytR/CpsA/Psr_C"/>
</dbReference>
<evidence type="ECO:0000313" key="3">
    <source>
        <dbReference type="EMBL" id="OGM93722.1"/>
    </source>
</evidence>
<sequence length="207" mass="22327">MTATEPEQKTLSVLQWIKSMQYPAILAVFAAIIVGLFFFAARFLSMSINAALSSPDEMQIQAQLTHINMSDYEPVKEKLNLPAIGSIGTGAVEPPLPQEQAAQESLPTPAKSMFSIAVFNSTKQPGLANTLKGDLIAAGFTVAETGNKSPAEPTTIIRIKERVQASPAIIEEMILLIGKRFRVDDPQILENGSPYDIVITIGSSIAR</sequence>
<dbReference type="Gene3D" id="3.30.70.2390">
    <property type="match status" value="1"/>
</dbReference>
<keyword evidence="1" id="KW-0472">Membrane</keyword>
<dbReference type="AlphaFoldDB" id="A0A1F8DYW9"/>
<dbReference type="Pfam" id="PF13399">
    <property type="entry name" value="LytR_C"/>
    <property type="match status" value="1"/>
</dbReference>
<evidence type="ECO:0000313" key="4">
    <source>
        <dbReference type="Proteomes" id="UP000179057"/>
    </source>
</evidence>
<dbReference type="EMBL" id="MGIV01000022">
    <property type="protein sequence ID" value="OGM93722.1"/>
    <property type="molecule type" value="Genomic_DNA"/>
</dbReference>
<feature type="transmembrane region" description="Helical" evidence="1">
    <location>
        <begin position="20"/>
        <end position="44"/>
    </location>
</feature>